<dbReference type="SMART" id="SM00849">
    <property type="entry name" value="Lactamase_B"/>
    <property type="match status" value="1"/>
</dbReference>
<sequence length="273" mass="31261">MLKILGCRGTIPVSGEHFTKYGGNTSSIYVPVDKFSCVILDCGTGITALNSPEYSSIQNYNIFFSHLHWDHIIGLPILRSMYNPKANVNIFVENKDIFNSPTDFLKELFKPPFFPVSYQNLKANINVNFIDYSRSYHFGDLEVSSMKGNHPDGALVYKINRNGYTAIYATDYEHSEIFDDRLAEFARNADYMLYDTTYLPDDYNGMFDGTPKIGWGHSTYKDAIRIARKANVKNIILFHHNPDYADSMIDEMLELSKMEFENTICAYDGLTLY</sequence>
<dbReference type="CDD" id="cd07715">
    <property type="entry name" value="TaR3-like_MBL-fold"/>
    <property type="match status" value="1"/>
</dbReference>
<dbReference type="EMBL" id="PNIN01000025">
    <property type="protein sequence ID" value="PMP72227.1"/>
    <property type="molecule type" value="Genomic_DNA"/>
</dbReference>
<dbReference type="RefSeq" id="WP_424604997.1">
    <property type="nucleotide sequence ID" value="NZ_JBNAVA010000002.1"/>
</dbReference>
<dbReference type="Pfam" id="PF12706">
    <property type="entry name" value="Lactamase_B_2"/>
    <property type="match status" value="1"/>
</dbReference>
<dbReference type="InterPro" id="IPR036866">
    <property type="entry name" value="RibonucZ/Hydroxyglut_hydro"/>
</dbReference>
<evidence type="ECO:0000313" key="2">
    <source>
        <dbReference type="EMBL" id="PMP72227.1"/>
    </source>
</evidence>
<dbReference type="AlphaFoldDB" id="A0A2J6WPB0"/>
<gene>
    <name evidence="2" type="ORF">C0187_02010</name>
</gene>
<protein>
    <recommendedName>
        <fullName evidence="1">Metallo-beta-lactamase domain-containing protein</fullName>
    </recommendedName>
</protein>
<proteinExistence type="predicted"/>
<dbReference type="PANTHER" id="PTHR42663">
    <property type="entry name" value="HYDROLASE C777.06C-RELATED-RELATED"/>
    <property type="match status" value="1"/>
</dbReference>
<dbReference type="PANTHER" id="PTHR42663:SF4">
    <property type="entry name" value="SLL1036 PROTEIN"/>
    <property type="match status" value="1"/>
</dbReference>
<dbReference type="Gene3D" id="3.60.15.10">
    <property type="entry name" value="Ribonuclease Z/Hydroxyacylglutathione hydrolase-like"/>
    <property type="match status" value="1"/>
</dbReference>
<feature type="domain" description="Metallo-beta-lactamase" evidence="1">
    <location>
        <begin position="25"/>
        <end position="217"/>
    </location>
</feature>
<organism evidence="2 3">
    <name type="scientific">Calditerrivibrio nitroreducens</name>
    <dbReference type="NCBI Taxonomy" id="477976"/>
    <lineage>
        <taxon>Bacteria</taxon>
        <taxon>Pseudomonadati</taxon>
        <taxon>Deferribacterota</taxon>
        <taxon>Deferribacteres</taxon>
        <taxon>Deferribacterales</taxon>
        <taxon>Calditerrivibrionaceae</taxon>
    </lineage>
</organism>
<dbReference type="InterPro" id="IPR001279">
    <property type="entry name" value="Metallo-B-lactamas"/>
</dbReference>
<name>A0A2J6WPB0_9BACT</name>
<dbReference type="SUPFAM" id="SSF56281">
    <property type="entry name" value="Metallo-hydrolase/oxidoreductase"/>
    <property type="match status" value="1"/>
</dbReference>
<evidence type="ECO:0000259" key="1">
    <source>
        <dbReference type="SMART" id="SM00849"/>
    </source>
</evidence>
<evidence type="ECO:0000313" key="3">
    <source>
        <dbReference type="Proteomes" id="UP000242881"/>
    </source>
</evidence>
<comment type="caution">
    <text evidence="2">The sequence shown here is derived from an EMBL/GenBank/DDBJ whole genome shotgun (WGS) entry which is preliminary data.</text>
</comment>
<reference evidence="2 3" key="1">
    <citation type="submission" date="2018-01" db="EMBL/GenBank/DDBJ databases">
        <title>Metagenomic assembled genomes from two thermal pools in the Uzon Caldera, Kamchatka, Russia.</title>
        <authorList>
            <person name="Wilkins L."/>
            <person name="Ettinger C."/>
        </authorList>
    </citation>
    <scope>NUCLEOTIDE SEQUENCE [LARGE SCALE GENOMIC DNA]</scope>
    <source>
        <strain evidence="2">ZAV-05</strain>
    </source>
</reference>
<accession>A0A2J6WPB0</accession>
<dbReference type="Proteomes" id="UP000242881">
    <property type="component" value="Unassembled WGS sequence"/>
</dbReference>